<dbReference type="PANTHER" id="PTHR33527">
    <property type="entry name" value="OS07G0274300 PROTEIN"/>
    <property type="match status" value="1"/>
</dbReference>
<keyword evidence="2" id="KW-1185">Reference proteome</keyword>
<proteinExistence type="predicted"/>
<sequence>MAATPFQISMEEFRRFYKIDRALYSLLVNELQRDPLESMRTLALWIWMERTSLNDVVRKIYSLPNFLINELADEAATCLKCIEDNGFLLSTDASEIRLTQGLMAKEFSLQFFHEKRDVATSGIRNIASEVCLTALKDITVKALKRSSQQSLMGSSTSLVTPPGESSLTGRFAQLGLGGDMSTMRTIGQDVPREDRTMFVTFSKGYPVADWEIKEYFTGIFGECIECIYMQEVRPHEQALFARIVFITPAIIQFILYDVTKAKFTINGKHVWMRKYVAKNGNSLPPL</sequence>
<accession>A0A9Q1MVJ6</accession>
<gene>
    <name evidence="1" type="ORF">K7X08_030996</name>
</gene>
<dbReference type="EMBL" id="JAJAGQ010000003">
    <property type="protein sequence ID" value="KAJ8568774.1"/>
    <property type="molecule type" value="Genomic_DNA"/>
</dbReference>
<organism evidence="1 2">
    <name type="scientific">Anisodus acutangulus</name>
    <dbReference type="NCBI Taxonomy" id="402998"/>
    <lineage>
        <taxon>Eukaryota</taxon>
        <taxon>Viridiplantae</taxon>
        <taxon>Streptophyta</taxon>
        <taxon>Embryophyta</taxon>
        <taxon>Tracheophyta</taxon>
        <taxon>Spermatophyta</taxon>
        <taxon>Magnoliopsida</taxon>
        <taxon>eudicotyledons</taxon>
        <taxon>Gunneridae</taxon>
        <taxon>Pentapetalae</taxon>
        <taxon>asterids</taxon>
        <taxon>lamiids</taxon>
        <taxon>Solanales</taxon>
        <taxon>Solanaceae</taxon>
        <taxon>Solanoideae</taxon>
        <taxon>Hyoscyameae</taxon>
        <taxon>Anisodus</taxon>
    </lineage>
</organism>
<protein>
    <submittedName>
        <fullName evidence="1">Uncharacterized protein</fullName>
    </submittedName>
</protein>
<comment type="caution">
    <text evidence="1">The sequence shown here is derived from an EMBL/GenBank/DDBJ whole genome shotgun (WGS) entry which is preliminary data.</text>
</comment>
<dbReference type="AlphaFoldDB" id="A0A9Q1MVJ6"/>
<evidence type="ECO:0000313" key="2">
    <source>
        <dbReference type="Proteomes" id="UP001152561"/>
    </source>
</evidence>
<evidence type="ECO:0000313" key="1">
    <source>
        <dbReference type="EMBL" id="KAJ8568774.1"/>
    </source>
</evidence>
<dbReference type="Proteomes" id="UP001152561">
    <property type="component" value="Unassembled WGS sequence"/>
</dbReference>
<name>A0A9Q1MVJ6_9SOLA</name>
<dbReference type="OrthoDB" id="1882251at2759"/>
<reference evidence="2" key="1">
    <citation type="journal article" date="2023" name="Proc. Natl. Acad. Sci. U.S.A.">
        <title>Genomic and structural basis for evolution of tropane alkaloid biosynthesis.</title>
        <authorList>
            <person name="Wanga Y.-J."/>
            <person name="Taina T."/>
            <person name="Yua J.-Y."/>
            <person name="Lia J."/>
            <person name="Xua B."/>
            <person name="Chenc J."/>
            <person name="D'Auriad J.C."/>
            <person name="Huanga J.-P."/>
            <person name="Huanga S.-X."/>
        </authorList>
    </citation>
    <scope>NUCLEOTIDE SEQUENCE [LARGE SCALE GENOMIC DNA]</scope>
    <source>
        <strain evidence="2">cv. KIB-2019</strain>
    </source>
</reference>
<dbReference type="PANTHER" id="PTHR33527:SF14">
    <property type="entry name" value="OS07G0274300 PROTEIN"/>
    <property type="match status" value="1"/>
</dbReference>